<feature type="region of interest" description="Disordered" evidence="9">
    <location>
        <begin position="1"/>
        <end position="47"/>
    </location>
</feature>
<evidence type="ECO:0000256" key="5">
    <source>
        <dbReference type="ARBA" id="ARBA00022692"/>
    </source>
</evidence>
<evidence type="ECO:0000256" key="7">
    <source>
        <dbReference type="ARBA" id="ARBA00022989"/>
    </source>
</evidence>
<evidence type="ECO:0000313" key="12">
    <source>
        <dbReference type="EMBL" id="MFC4914025.1"/>
    </source>
</evidence>
<protein>
    <submittedName>
        <fullName evidence="12">Amino acid permease</fullName>
    </submittedName>
</protein>
<sequence length="523" mass="54706">MSEQDLRAPSPTGTSAAAPPPAGASPAAAPSTGTSATGTSATGAGKVVDAGDEGYRKSLKTRHVNMIAIGGAIGTGLFLGAGGRLHNAGPSLAIAYAVCGFFAFMVVRALGELVLHRPSSGSFVSYSREFMGEKGAYVAGWMHFLNWGTTGIVDITAIALYLHYWKAFTTIPQWVLALVALTVVLTVNLVSVRFFGEFEFWASIVKVAALVVFLLIGIGLLVTGHKVGGYASGPGLMFDHGGIFPKGVLPMLVVIQGVVFAYASTELVGVAAGETENPEKIMPKAINSIVWRILLFYVGSVVLLAMLLPYNVYQDGVSPFVTVLSKLGVPAAGDVMNLIVLTAALSSLNSGLYSTGRILRSLGAAGSAPRFTTRMSKHQVPYGGILMTSAVCVLGVGLNAWVPKDAFEIVLNLAAIAILATWAMIMVSHLLFVRACERGELTRPSYRLPGSPVTEIVTLAFLAAVVVLMWFDYDGEGHRTVLAIPVIVAALVIGWFCVRRRVNAAAENGGGAGSGDGSVTGRS</sequence>
<evidence type="ECO:0000256" key="2">
    <source>
        <dbReference type="ARBA" id="ARBA00008583"/>
    </source>
</evidence>
<evidence type="ECO:0000256" key="1">
    <source>
        <dbReference type="ARBA" id="ARBA00004651"/>
    </source>
</evidence>
<evidence type="ECO:0000256" key="8">
    <source>
        <dbReference type="ARBA" id="ARBA00023136"/>
    </source>
</evidence>
<feature type="transmembrane region" description="Helical" evidence="10">
    <location>
        <begin position="248"/>
        <end position="268"/>
    </location>
</feature>
<feature type="compositionally biased region" description="Low complexity" evidence="9">
    <location>
        <begin position="8"/>
        <end position="17"/>
    </location>
</feature>
<keyword evidence="13" id="KW-1185">Reference proteome</keyword>
<dbReference type="PIRSF" id="PIRSF006060">
    <property type="entry name" value="AA_transporter"/>
    <property type="match status" value="1"/>
</dbReference>
<evidence type="ECO:0000256" key="6">
    <source>
        <dbReference type="ARBA" id="ARBA00022970"/>
    </source>
</evidence>
<dbReference type="RefSeq" id="WP_378265525.1">
    <property type="nucleotide sequence ID" value="NZ_JBHSIT010000023.1"/>
</dbReference>
<organism evidence="12 13">
    <name type="scientific">Actinomadura gamaensis</name>
    <dbReference type="NCBI Taxonomy" id="1763541"/>
    <lineage>
        <taxon>Bacteria</taxon>
        <taxon>Bacillati</taxon>
        <taxon>Actinomycetota</taxon>
        <taxon>Actinomycetes</taxon>
        <taxon>Streptosporangiales</taxon>
        <taxon>Thermomonosporaceae</taxon>
        <taxon>Actinomadura</taxon>
    </lineage>
</organism>
<dbReference type="EMBL" id="JBHSIT010000023">
    <property type="protein sequence ID" value="MFC4914025.1"/>
    <property type="molecule type" value="Genomic_DNA"/>
</dbReference>
<gene>
    <name evidence="12" type="ORF">ACFPCY_42540</name>
</gene>
<keyword evidence="7 10" id="KW-1133">Transmembrane helix</keyword>
<evidence type="ECO:0000313" key="13">
    <source>
        <dbReference type="Proteomes" id="UP001595872"/>
    </source>
</evidence>
<evidence type="ECO:0000256" key="4">
    <source>
        <dbReference type="ARBA" id="ARBA00022475"/>
    </source>
</evidence>
<evidence type="ECO:0000256" key="9">
    <source>
        <dbReference type="SAM" id="MobiDB-lite"/>
    </source>
</evidence>
<feature type="transmembrane region" description="Helical" evidence="10">
    <location>
        <begin position="136"/>
        <end position="162"/>
    </location>
</feature>
<proteinExistence type="inferred from homology"/>
<reference evidence="13" key="1">
    <citation type="journal article" date="2019" name="Int. J. Syst. Evol. Microbiol.">
        <title>The Global Catalogue of Microorganisms (GCM) 10K type strain sequencing project: providing services to taxonomists for standard genome sequencing and annotation.</title>
        <authorList>
            <consortium name="The Broad Institute Genomics Platform"/>
            <consortium name="The Broad Institute Genome Sequencing Center for Infectious Disease"/>
            <person name="Wu L."/>
            <person name="Ma J."/>
        </authorList>
    </citation>
    <scope>NUCLEOTIDE SEQUENCE [LARGE SCALE GENOMIC DNA]</scope>
    <source>
        <strain evidence="13">KLKA75</strain>
    </source>
</reference>
<feature type="transmembrane region" description="Helical" evidence="10">
    <location>
        <begin position="289"/>
        <end position="310"/>
    </location>
</feature>
<keyword evidence="3" id="KW-0813">Transport</keyword>
<feature type="transmembrane region" description="Helical" evidence="10">
    <location>
        <begin position="409"/>
        <end position="432"/>
    </location>
</feature>
<feature type="domain" description="Amino acid permease/ SLC12A" evidence="11">
    <location>
        <begin position="63"/>
        <end position="502"/>
    </location>
</feature>
<comment type="similarity">
    <text evidence="2">Belongs to the amino acid-polyamine-organocation (APC) superfamily. Amino acid transporter (AAT) (TC 2.A.3.1) family.</text>
</comment>
<feature type="transmembrane region" description="Helical" evidence="10">
    <location>
        <begin position="380"/>
        <end position="403"/>
    </location>
</feature>
<dbReference type="InterPro" id="IPR004840">
    <property type="entry name" value="Amino_acid_permease_CS"/>
</dbReference>
<name>A0ABV9UEE1_9ACTN</name>
<evidence type="ECO:0000259" key="11">
    <source>
        <dbReference type="Pfam" id="PF00324"/>
    </source>
</evidence>
<accession>A0ABV9UEE1</accession>
<feature type="transmembrane region" description="Helical" evidence="10">
    <location>
        <begin position="453"/>
        <end position="471"/>
    </location>
</feature>
<dbReference type="PROSITE" id="PS00218">
    <property type="entry name" value="AMINO_ACID_PERMEASE_1"/>
    <property type="match status" value="1"/>
</dbReference>
<dbReference type="Proteomes" id="UP001595872">
    <property type="component" value="Unassembled WGS sequence"/>
</dbReference>
<feature type="compositionally biased region" description="Low complexity" evidence="9">
    <location>
        <begin position="24"/>
        <end position="45"/>
    </location>
</feature>
<dbReference type="Pfam" id="PF00324">
    <property type="entry name" value="AA_permease"/>
    <property type="match status" value="1"/>
</dbReference>
<dbReference type="PANTHER" id="PTHR43495:SF1">
    <property type="entry name" value="L-ASPARAGINE PERMEASE"/>
    <property type="match status" value="1"/>
</dbReference>
<dbReference type="Gene3D" id="1.20.1740.10">
    <property type="entry name" value="Amino acid/polyamine transporter I"/>
    <property type="match status" value="1"/>
</dbReference>
<feature type="transmembrane region" description="Helical" evidence="10">
    <location>
        <begin position="335"/>
        <end position="359"/>
    </location>
</feature>
<evidence type="ECO:0000256" key="3">
    <source>
        <dbReference type="ARBA" id="ARBA00022448"/>
    </source>
</evidence>
<feature type="transmembrane region" description="Helical" evidence="10">
    <location>
        <begin position="64"/>
        <end position="81"/>
    </location>
</feature>
<feature type="transmembrane region" description="Helical" evidence="10">
    <location>
        <begin position="207"/>
        <end position="228"/>
    </location>
</feature>
<dbReference type="PANTHER" id="PTHR43495">
    <property type="entry name" value="GABA PERMEASE"/>
    <property type="match status" value="1"/>
</dbReference>
<keyword evidence="4" id="KW-1003">Cell membrane</keyword>
<comment type="subcellular location">
    <subcellularLocation>
        <location evidence="1">Cell membrane</location>
        <topology evidence="1">Multi-pass membrane protein</topology>
    </subcellularLocation>
</comment>
<dbReference type="InterPro" id="IPR004841">
    <property type="entry name" value="AA-permease/SLC12A_dom"/>
</dbReference>
<keyword evidence="6" id="KW-0029">Amino-acid transport</keyword>
<feature type="transmembrane region" description="Helical" evidence="10">
    <location>
        <begin position="477"/>
        <end position="498"/>
    </location>
</feature>
<feature type="transmembrane region" description="Helical" evidence="10">
    <location>
        <begin position="174"/>
        <end position="195"/>
    </location>
</feature>
<comment type="caution">
    <text evidence="12">The sequence shown here is derived from an EMBL/GenBank/DDBJ whole genome shotgun (WGS) entry which is preliminary data.</text>
</comment>
<keyword evidence="8 10" id="KW-0472">Membrane</keyword>
<keyword evidence="5 10" id="KW-0812">Transmembrane</keyword>
<feature type="transmembrane region" description="Helical" evidence="10">
    <location>
        <begin position="93"/>
        <end position="115"/>
    </location>
</feature>
<evidence type="ECO:0000256" key="10">
    <source>
        <dbReference type="SAM" id="Phobius"/>
    </source>
</evidence>